<dbReference type="SUPFAM" id="SSF50494">
    <property type="entry name" value="Trypsin-like serine proteases"/>
    <property type="match status" value="1"/>
</dbReference>
<dbReference type="InterPro" id="IPR018114">
    <property type="entry name" value="TRYPSIN_HIS"/>
</dbReference>
<dbReference type="FunFam" id="2.40.10.10:FF:000120">
    <property type="entry name" value="Putative serine protease"/>
    <property type="match status" value="1"/>
</dbReference>
<protein>
    <recommendedName>
        <fullName evidence="9">limulus clotting factor C</fullName>
        <ecNumber evidence="9">3.4.21.84</ecNumber>
    </recommendedName>
</protein>
<dbReference type="EMBL" id="KJ512109">
    <property type="protein sequence ID" value="AID60332.1"/>
    <property type="molecule type" value="mRNA"/>
</dbReference>
<dbReference type="CDD" id="cd00190">
    <property type="entry name" value="Tryp_SPc"/>
    <property type="match status" value="1"/>
</dbReference>
<dbReference type="GO" id="GO:0006508">
    <property type="term" value="P:proteolysis"/>
    <property type="evidence" value="ECO:0007669"/>
    <property type="project" value="UniProtKB-KW"/>
</dbReference>
<dbReference type="SMART" id="SM00020">
    <property type="entry name" value="Tryp_SPc"/>
    <property type="match status" value="1"/>
</dbReference>
<feature type="domain" description="Peptidase S1" evidence="11">
    <location>
        <begin position="81"/>
        <end position="320"/>
    </location>
</feature>
<keyword evidence="3" id="KW-0732">Signal</keyword>
<keyword evidence="4 10" id="KW-0378">Hydrolase</keyword>
<evidence type="ECO:0000256" key="3">
    <source>
        <dbReference type="ARBA" id="ARBA00022729"/>
    </source>
</evidence>
<dbReference type="PANTHER" id="PTHR24252">
    <property type="entry name" value="ACROSIN-RELATED"/>
    <property type="match status" value="1"/>
</dbReference>
<sequence length="322" mass="35650">MMCYFRQQLFCNGNSDEFMPKKLFISENKPTAFITCILVLGVLLAALPGANTEYGRDCGIGGAINYRQPRNYSGSSSQGRIVNGKESQKGAWPWQVSLQVLHPKLGLIGHWCGGVLVHPLWILTAAHCIHNDIFSLPLAALWTVVLGDWDRERDEKGEQRIPVEDILVHEKFNNYQNDIALLKLSRPVSGRMIRAVCLDKAENNLPRRCIATGWGRTTQTGKLSGILRQVRIPVHDNELCKAKYGPSVPIQDSHLCAGKLDGSTGACIGDSGGPLQCSQKDGRWYLLGITSFGSGCAKPGYPDVYTRLSFYLPWINGKIQHQ</sequence>
<dbReference type="GeneID" id="111044875"/>
<evidence type="ECO:0000256" key="1">
    <source>
        <dbReference type="ARBA" id="ARBA00022659"/>
    </source>
</evidence>
<keyword evidence="6 10" id="KW-0720">Serine protease</keyword>
<keyword evidence="7" id="KW-1015">Disulfide bond</keyword>
<dbReference type="GO" id="GO:0042381">
    <property type="term" value="P:hemolymph coagulation"/>
    <property type="evidence" value="ECO:0007669"/>
    <property type="project" value="UniProtKB-KW"/>
</dbReference>
<dbReference type="Pfam" id="PF00089">
    <property type="entry name" value="Trypsin"/>
    <property type="match status" value="1"/>
</dbReference>
<dbReference type="RefSeq" id="XP_039290324.1">
    <property type="nucleotide sequence ID" value="XM_039434390.1"/>
</dbReference>
<dbReference type="InterPro" id="IPR043504">
    <property type="entry name" value="Peptidase_S1_PA_chymotrypsin"/>
</dbReference>
<dbReference type="GO" id="GO:0004252">
    <property type="term" value="F:serine-type endopeptidase activity"/>
    <property type="evidence" value="ECO:0007669"/>
    <property type="project" value="InterPro"/>
</dbReference>
<keyword evidence="5" id="KW-0353">Hemolymph clotting</keyword>
<keyword evidence="1" id="KW-0768">Sushi</keyword>
<proteinExistence type="evidence at transcript level"/>
<dbReference type="PANTHER" id="PTHR24252:SF7">
    <property type="entry name" value="HYALIN"/>
    <property type="match status" value="1"/>
</dbReference>
<evidence type="ECO:0000256" key="4">
    <source>
        <dbReference type="ARBA" id="ARBA00022801"/>
    </source>
</evidence>
<dbReference type="InterPro" id="IPR009003">
    <property type="entry name" value="Peptidase_S1_PA"/>
</dbReference>
<dbReference type="InterPro" id="IPR001254">
    <property type="entry name" value="Trypsin_dom"/>
</dbReference>
<dbReference type="EC" id="3.4.21.84" evidence="9"/>
<evidence type="ECO:0000256" key="10">
    <source>
        <dbReference type="RuleBase" id="RU363034"/>
    </source>
</evidence>
<evidence type="ECO:0000256" key="9">
    <source>
        <dbReference type="ARBA" id="ARBA00066707"/>
    </source>
</evidence>
<comment type="catalytic activity">
    <reaction evidence="8">
        <text>Selective cleavage of 103-Arg-|-Ser-104 and 124-Ile-|-Ile-125 bonds in Limulus clotting factor B to form activated factor B. Cleavage of -Pro-Arg-|-Xaa- bonds in synthetic substrates.</text>
        <dbReference type="EC" id="3.4.21.84"/>
    </reaction>
</comment>
<dbReference type="RefSeq" id="XP_022185811.1">
    <property type="nucleotide sequence ID" value="XM_022330119.2"/>
</dbReference>
<evidence type="ECO:0000259" key="11">
    <source>
        <dbReference type="PROSITE" id="PS50240"/>
    </source>
</evidence>
<dbReference type="PROSITE" id="PS50240">
    <property type="entry name" value="TRYPSIN_DOM"/>
    <property type="match status" value="1"/>
</dbReference>
<evidence type="ECO:0000256" key="7">
    <source>
        <dbReference type="ARBA" id="ARBA00023157"/>
    </source>
</evidence>
<evidence type="ECO:0000313" key="12">
    <source>
        <dbReference type="EMBL" id="AID60332.1"/>
    </source>
</evidence>
<reference evidence="12" key="1">
    <citation type="journal article" date="2014" name="BMC Genomics">
        <title>Genomic insights into the serine protease gene family and expression profile analysis in the planthopper, Nilaparvata lugens.</title>
        <authorList>
            <person name="Bao Y.Y."/>
            <person name="Qin X."/>
            <person name="Yu B."/>
            <person name="Chen L.B."/>
            <person name="Wang Z.C."/>
            <person name="Zhang C.X."/>
        </authorList>
    </citation>
    <scope>NUCLEOTIDE SEQUENCE</scope>
</reference>
<evidence type="ECO:0000256" key="2">
    <source>
        <dbReference type="ARBA" id="ARBA00022670"/>
    </source>
</evidence>
<accession>A0A068F685</accession>
<dbReference type="PRINTS" id="PR00722">
    <property type="entry name" value="CHYMOTRYPSIN"/>
</dbReference>
<name>A0A068F685_NILLU</name>
<dbReference type="KEGG" id="nlu:111044875"/>
<dbReference type="PROSITE" id="PS00134">
    <property type="entry name" value="TRYPSIN_HIS"/>
    <property type="match status" value="1"/>
</dbReference>
<dbReference type="InterPro" id="IPR001314">
    <property type="entry name" value="Peptidase_S1A"/>
</dbReference>
<evidence type="ECO:0000256" key="8">
    <source>
        <dbReference type="ARBA" id="ARBA00052079"/>
    </source>
</evidence>
<dbReference type="InterPro" id="IPR033116">
    <property type="entry name" value="TRYPSIN_SER"/>
</dbReference>
<dbReference type="AlphaFoldDB" id="A0A068F685"/>
<evidence type="ECO:0000256" key="5">
    <source>
        <dbReference type="ARBA" id="ARBA00022820"/>
    </source>
</evidence>
<dbReference type="RefSeq" id="XP_022185812.1">
    <property type="nucleotide sequence ID" value="XM_022330120.2"/>
</dbReference>
<dbReference type="OrthoDB" id="7863416at2759"/>
<evidence type="ECO:0000256" key="6">
    <source>
        <dbReference type="ARBA" id="ARBA00022825"/>
    </source>
</evidence>
<keyword evidence="2 10" id="KW-0645">Protease</keyword>
<reference evidence="12" key="2">
    <citation type="submission" date="2014-02" db="EMBL/GenBank/DDBJ databases">
        <authorList>
            <person name="Bao Y.-Y."/>
            <person name="Zhang C.-X."/>
        </authorList>
    </citation>
    <scope>NUCLEOTIDE SEQUENCE</scope>
</reference>
<dbReference type="Gene3D" id="2.40.10.10">
    <property type="entry name" value="Trypsin-like serine proteases"/>
    <property type="match status" value="1"/>
</dbReference>
<dbReference type="PROSITE" id="PS00135">
    <property type="entry name" value="TRYPSIN_SER"/>
    <property type="match status" value="1"/>
</dbReference>
<organism evidence="12">
    <name type="scientific">Nilaparvata lugens</name>
    <name type="common">Brown planthopper</name>
    <dbReference type="NCBI Taxonomy" id="108931"/>
    <lineage>
        <taxon>Eukaryota</taxon>
        <taxon>Metazoa</taxon>
        <taxon>Ecdysozoa</taxon>
        <taxon>Arthropoda</taxon>
        <taxon>Hexapoda</taxon>
        <taxon>Insecta</taxon>
        <taxon>Pterygota</taxon>
        <taxon>Neoptera</taxon>
        <taxon>Paraneoptera</taxon>
        <taxon>Hemiptera</taxon>
        <taxon>Auchenorrhyncha</taxon>
        <taxon>Fulgoroidea</taxon>
        <taxon>Delphacidae</taxon>
        <taxon>Delphacinae</taxon>
        <taxon>Nilaparvata</taxon>
    </lineage>
</organism>